<proteinExistence type="predicted"/>
<feature type="region of interest" description="Disordered" evidence="2">
    <location>
        <begin position="1"/>
        <end position="42"/>
    </location>
</feature>
<dbReference type="GO" id="GO:0048312">
    <property type="term" value="P:intracellular distribution of mitochondria"/>
    <property type="evidence" value="ECO:0007669"/>
    <property type="project" value="TreeGrafter"/>
</dbReference>
<dbReference type="EMBL" id="QEAQ01000015">
    <property type="protein sequence ID" value="TPX60360.1"/>
    <property type="molecule type" value="Genomic_DNA"/>
</dbReference>
<dbReference type="PANTHER" id="PTHR12601">
    <property type="entry name" value="EUKARYOTIC TRANSLATION INITIATION FACTOR 3 SUBUNIT EIF-3"/>
    <property type="match status" value="1"/>
</dbReference>
<dbReference type="Pfam" id="PF13236">
    <property type="entry name" value="CLU"/>
    <property type="match status" value="1"/>
</dbReference>
<protein>
    <recommendedName>
        <fullName evidence="3">Clu domain-containing protein</fullName>
    </recommendedName>
</protein>
<dbReference type="Pfam" id="PF13424">
    <property type="entry name" value="TPR_12"/>
    <property type="match status" value="2"/>
</dbReference>
<dbReference type="InterPro" id="IPR033646">
    <property type="entry name" value="CLU-central"/>
</dbReference>
<comment type="caution">
    <text evidence="4">The sequence shown here is derived from an EMBL/GenBank/DDBJ whole genome shotgun (WGS) entry which is preliminary data.</text>
</comment>
<keyword evidence="5" id="KW-1185">Reference proteome</keyword>
<dbReference type="Pfam" id="PF12807">
    <property type="entry name" value="eIF3_p135"/>
    <property type="match status" value="1"/>
</dbReference>
<gene>
    <name evidence="4" type="ORF">PhCBS80983_g01845</name>
</gene>
<dbReference type="Pfam" id="PF15044">
    <property type="entry name" value="CLU_N"/>
    <property type="match status" value="1"/>
</dbReference>
<dbReference type="InterPro" id="IPR025697">
    <property type="entry name" value="CLU_dom"/>
</dbReference>
<feature type="domain" description="Clu" evidence="3">
    <location>
        <begin position="342"/>
        <end position="590"/>
    </location>
</feature>
<evidence type="ECO:0000259" key="3">
    <source>
        <dbReference type="PROSITE" id="PS51823"/>
    </source>
</evidence>
<sequence>MTTDTTQPPVEAPTEAPETDVKSTLPTQAQNGEEQESVANGDQEVALEEQTFLLKVRLPDKLPAIKLYAHAHTIVQDVRQAVFDAPDVNGYTCFYLTFDGRRLSEYMELGDIEGFTPDSELVLAPDTYNDRELRVHLTRFREIMSNFGPQPASYGVDRGSSYLKYIDGREEYRADDAKGTKSKGKKQKSAIVTDGLHAFEEYDFTYGRSSLLSDYIPKGAGELETLAPLKSLGLSTWNPSTADRRSDGDLMYLRAVTLEAEVLHVTCCVSGFFVNSSTDEEFDPEPRAGKSWHEHNFAVTLSKASPLFAKRYSRLLQKVQTRNPLEYIATMAGAYPWAVRSPVHTADESRGLDAHLAATDLAEGFGSHDWNEELQSTRELPQGTAQESVMRDQALYRVHSDFVESATKGALAVLSGNAIPLNPQEPTTTQMFVYNNIFYSIGYDNREAFEYVGGDAAAHVAISKDVDGVKMLADLEIPGLCTLGTVVVDYMGQRVVAQSIIPGILTRSENPLVKYGSVDMGAEVASDPAFHALAETLANALHLSEHSVKDAQGAEHKLFTSVETKGIVGQDERKYFLDLYRLTPVDAEFLDEISSPEDSNEQAPQENAYPHRLVLLRPELLKHFYDHKVRAVMEEEAKKKEADMAAEEAADKGEESKDAAKAFADAKPAENGAAGEKSADSEAAEAKIPKIDLRWNPDAFTRVPTSDAPETVEAHKEQVREISKFLRTTTLNRLVVDCLYQNPPIDSETLVRRFHARGVNMRYIGKVMKLAEDLATDATAKSSHVPSAYFLKLCRQEMIARGAKHVLRALLKDTPSYLMRQAVARFFSCFFADNNIEFDVSSTNTIHSRIITKKHAFTTLTPQQVHESVRREVACRFRFAELPEKFWADRSLPLLRSICLKVGLQIEAVDYFAPQASPKPRFEPKHIIAHYPITKHHDPRAVLAEETLETAHISVTAQPALAVEIYTEACTVFEQTYGPVHPDTARAYTGLALAYHRAGDTEKALAVERKAVVVGERVLGLDSEEVMGWYMNLAYFEYLQASTVLAEFQKKATAETKMDKERRDRDIGVGRALKLMKHASKLWEKVCGGDRNLEGASTDTNISAMLSEVEQFATATRFLHRALETQSQIVGKSHQLTITTQEALVKLYLQQGDFHAAVSAQKAVCEFLRTRLPATDDRAITAEAILAGITERAVHEAKLAAASKAPKPKHQKQRQTLQQPQQRNGVQTVTPSAAPSSSQQSQGRSSAGRQSSARSEPSIEELLAFIGEKNSAPSSKKSRPKKSSSK</sequence>
<evidence type="ECO:0000256" key="2">
    <source>
        <dbReference type="SAM" id="MobiDB-lite"/>
    </source>
</evidence>
<dbReference type="STRING" id="109895.A0A507EBB7"/>
<dbReference type="GO" id="GO:0003729">
    <property type="term" value="F:mRNA binding"/>
    <property type="evidence" value="ECO:0007669"/>
    <property type="project" value="TreeGrafter"/>
</dbReference>
<feature type="compositionally biased region" description="Basic residues" evidence="2">
    <location>
        <begin position="1276"/>
        <end position="1286"/>
    </location>
</feature>
<feature type="region of interest" description="Disordered" evidence="2">
    <location>
        <begin position="1199"/>
        <end position="1286"/>
    </location>
</feature>
<dbReference type="InterPro" id="IPR023231">
    <property type="entry name" value="GSKIP_dom_sf"/>
</dbReference>
<feature type="compositionally biased region" description="Low complexity" evidence="2">
    <location>
        <begin position="1"/>
        <end position="16"/>
    </location>
</feature>
<accession>A0A507EBB7</accession>
<reference evidence="4 5" key="1">
    <citation type="journal article" date="2019" name="Sci. Rep.">
        <title>Comparative genomics of chytrid fungi reveal insights into the obligate biotrophic and pathogenic lifestyle of Synchytrium endobioticum.</title>
        <authorList>
            <person name="van de Vossenberg B.T.L.H."/>
            <person name="Warris S."/>
            <person name="Nguyen H.D.T."/>
            <person name="van Gent-Pelzer M.P.E."/>
            <person name="Joly D.L."/>
            <person name="van de Geest H.C."/>
            <person name="Bonants P.J.M."/>
            <person name="Smith D.S."/>
            <person name="Levesque C.A."/>
            <person name="van der Lee T.A.J."/>
        </authorList>
    </citation>
    <scope>NUCLEOTIDE SEQUENCE [LARGE SCALE GENOMIC DNA]</scope>
    <source>
        <strain evidence="4 5">CBS 809.83</strain>
    </source>
</reference>
<dbReference type="SUPFAM" id="SSF48452">
    <property type="entry name" value="TPR-like"/>
    <property type="match status" value="1"/>
</dbReference>
<feature type="compositionally biased region" description="Low complexity" evidence="2">
    <location>
        <begin position="1231"/>
        <end position="1255"/>
    </location>
</feature>
<dbReference type="Proteomes" id="UP000318582">
    <property type="component" value="Unassembled WGS sequence"/>
</dbReference>
<dbReference type="InterPro" id="IPR027523">
    <property type="entry name" value="CLU_prot"/>
</dbReference>
<feature type="region of interest" description="Disordered" evidence="2">
    <location>
        <begin position="642"/>
        <end position="683"/>
    </location>
</feature>
<dbReference type="InterPro" id="IPR028275">
    <property type="entry name" value="CLU_N"/>
</dbReference>
<keyword evidence="1" id="KW-0963">Cytoplasm</keyword>
<name>A0A507EBB7_9FUNG</name>
<dbReference type="Gene3D" id="1.25.40.10">
    <property type="entry name" value="Tetratricopeptide repeat domain"/>
    <property type="match status" value="2"/>
</dbReference>
<organism evidence="4 5">
    <name type="scientific">Powellomyces hirtus</name>
    <dbReference type="NCBI Taxonomy" id="109895"/>
    <lineage>
        <taxon>Eukaryota</taxon>
        <taxon>Fungi</taxon>
        <taxon>Fungi incertae sedis</taxon>
        <taxon>Chytridiomycota</taxon>
        <taxon>Chytridiomycota incertae sedis</taxon>
        <taxon>Chytridiomycetes</taxon>
        <taxon>Spizellomycetales</taxon>
        <taxon>Powellomycetaceae</taxon>
        <taxon>Powellomyces</taxon>
    </lineage>
</organism>
<dbReference type="GO" id="GO:0005737">
    <property type="term" value="C:cytoplasm"/>
    <property type="evidence" value="ECO:0007669"/>
    <property type="project" value="TreeGrafter"/>
</dbReference>
<feature type="compositionally biased region" description="Polar residues" evidence="2">
    <location>
        <begin position="22"/>
        <end position="40"/>
    </location>
</feature>
<feature type="compositionally biased region" description="Basic and acidic residues" evidence="2">
    <location>
        <begin position="642"/>
        <end position="660"/>
    </location>
</feature>
<dbReference type="PANTHER" id="PTHR12601:SF6">
    <property type="entry name" value="CLUSTERED MITOCHONDRIA PROTEIN HOMOLOG"/>
    <property type="match status" value="1"/>
</dbReference>
<evidence type="ECO:0000313" key="4">
    <source>
        <dbReference type="EMBL" id="TPX60360.1"/>
    </source>
</evidence>
<dbReference type="PROSITE" id="PS51823">
    <property type="entry name" value="CLU"/>
    <property type="match status" value="1"/>
</dbReference>
<dbReference type="InterPro" id="IPR011990">
    <property type="entry name" value="TPR-like_helical_dom_sf"/>
</dbReference>
<dbReference type="SUPFAM" id="SSF103107">
    <property type="entry name" value="Hypothetical protein c14orf129, hspc210"/>
    <property type="match status" value="1"/>
</dbReference>
<evidence type="ECO:0000313" key="5">
    <source>
        <dbReference type="Proteomes" id="UP000318582"/>
    </source>
</evidence>
<dbReference type="CDD" id="cd15466">
    <property type="entry name" value="CLU-central"/>
    <property type="match status" value="1"/>
</dbReference>
<evidence type="ECO:0000256" key="1">
    <source>
        <dbReference type="ARBA" id="ARBA00022490"/>
    </source>
</evidence>